<evidence type="ECO:0000256" key="4">
    <source>
        <dbReference type="ARBA" id="ARBA00023125"/>
    </source>
</evidence>
<evidence type="ECO:0000256" key="3">
    <source>
        <dbReference type="ARBA" id="ARBA00022833"/>
    </source>
</evidence>
<feature type="region of interest" description="Disordered" evidence="6">
    <location>
        <begin position="180"/>
        <end position="206"/>
    </location>
</feature>
<dbReference type="GO" id="GO:0008270">
    <property type="term" value="F:zinc ion binding"/>
    <property type="evidence" value="ECO:0007669"/>
    <property type="project" value="UniProtKB-KW"/>
</dbReference>
<keyword evidence="2 5" id="KW-0863">Zinc-finger</keyword>
<sequence length="206" mass="23665">MTFVCKVRGCLSDQNTKIDGREISLFAFPEDDTRRQQWMKNCKLVLDPCSENDSLYICELHFEKSYFTTSNELKTNAIPTIFRNGEDLQRKRKAENNEQVESLKILPSKQKNLDEDSHSLVTPPQSPFTQLGETVEESSLENKTNLFKELIEKIHAEPDSDTKESIVLTNQEVEDSAISNNEVLILKNEPESSEMNNEPPAEKMMY</sequence>
<evidence type="ECO:0000256" key="5">
    <source>
        <dbReference type="PROSITE-ProRule" id="PRU00309"/>
    </source>
</evidence>
<dbReference type="EMBL" id="JACSEA010000006">
    <property type="protein sequence ID" value="KAF7398451.1"/>
    <property type="molecule type" value="Genomic_DNA"/>
</dbReference>
<keyword evidence="3" id="KW-0862">Zinc</keyword>
<keyword evidence="4 5" id="KW-0238">DNA-binding</keyword>
<dbReference type="PANTHER" id="PTHR46927">
    <property type="entry name" value="AGAP005574-PA"/>
    <property type="match status" value="1"/>
</dbReference>
<keyword evidence="9" id="KW-1185">Reference proteome</keyword>
<evidence type="ECO:0000259" key="7">
    <source>
        <dbReference type="PROSITE" id="PS50950"/>
    </source>
</evidence>
<feature type="domain" description="THAP-type" evidence="7">
    <location>
        <begin position="1"/>
        <end position="82"/>
    </location>
</feature>
<name>A0A834K1M4_VESVU</name>
<feature type="compositionally biased region" description="Polar residues" evidence="6">
    <location>
        <begin position="119"/>
        <end position="131"/>
    </location>
</feature>
<evidence type="ECO:0000256" key="2">
    <source>
        <dbReference type="ARBA" id="ARBA00022771"/>
    </source>
</evidence>
<dbReference type="PROSITE" id="PS50950">
    <property type="entry name" value="ZF_THAP"/>
    <property type="match status" value="1"/>
</dbReference>
<dbReference type="Gene3D" id="6.20.210.20">
    <property type="entry name" value="THAP domain"/>
    <property type="match status" value="1"/>
</dbReference>
<organism evidence="8 9">
    <name type="scientific">Vespula vulgaris</name>
    <name type="common">Yellow jacket</name>
    <name type="synonym">Wasp</name>
    <dbReference type="NCBI Taxonomy" id="7454"/>
    <lineage>
        <taxon>Eukaryota</taxon>
        <taxon>Metazoa</taxon>
        <taxon>Ecdysozoa</taxon>
        <taxon>Arthropoda</taxon>
        <taxon>Hexapoda</taxon>
        <taxon>Insecta</taxon>
        <taxon>Pterygota</taxon>
        <taxon>Neoptera</taxon>
        <taxon>Endopterygota</taxon>
        <taxon>Hymenoptera</taxon>
        <taxon>Apocrita</taxon>
        <taxon>Aculeata</taxon>
        <taxon>Vespoidea</taxon>
        <taxon>Vespidae</taxon>
        <taxon>Vespinae</taxon>
        <taxon>Vespula</taxon>
    </lineage>
</organism>
<evidence type="ECO:0000313" key="8">
    <source>
        <dbReference type="EMBL" id="KAF7398451.1"/>
    </source>
</evidence>
<feature type="region of interest" description="Disordered" evidence="6">
    <location>
        <begin position="109"/>
        <end position="131"/>
    </location>
</feature>
<comment type="caution">
    <text evidence="8">The sequence shown here is derived from an EMBL/GenBank/DDBJ whole genome shotgun (WGS) entry which is preliminary data.</text>
</comment>
<dbReference type="SMART" id="SM00980">
    <property type="entry name" value="THAP"/>
    <property type="match status" value="1"/>
</dbReference>
<protein>
    <recommendedName>
        <fullName evidence="7">THAP-type domain-containing protein</fullName>
    </recommendedName>
</protein>
<evidence type="ECO:0000313" key="9">
    <source>
        <dbReference type="Proteomes" id="UP000614350"/>
    </source>
</evidence>
<proteinExistence type="predicted"/>
<dbReference type="Proteomes" id="UP000614350">
    <property type="component" value="Unassembled WGS sequence"/>
</dbReference>
<dbReference type="PANTHER" id="PTHR46927:SF3">
    <property type="entry name" value="THAP-TYPE DOMAIN-CONTAINING PROTEIN"/>
    <property type="match status" value="1"/>
</dbReference>
<dbReference type="Pfam" id="PF05485">
    <property type="entry name" value="THAP"/>
    <property type="match status" value="1"/>
</dbReference>
<dbReference type="GO" id="GO:0003677">
    <property type="term" value="F:DNA binding"/>
    <property type="evidence" value="ECO:0007669"/>
    <property type="project" value="UniProtKB-UniRule"/>
</dbReference>
<accession>A0A834K1M4</accession>
<reference evidence="8" key="1">
    <citation type="journal article" date="2020" name="G3 (Bethesda)">
        <title>High-Quality Assemblies for Three Invasive Social Wasps from the &lt;i&gt;Vespula&lt;/i&gt; Genus.</title>
        <authorList>
            <person name="Harrop T.W.R."/>
            <person name="Guhlin J."/>
            <person name="McLaughlin G.M."/>
            <person name="Permina E."/>
            <person name="Stockwell P."/>
            <person name="Gilligan J."/>
            <person name="Le Lec M.F."/>
            <person name="Gruber M.A.M."/>
            <person name="Quinn O."/>
            <person name="Lovegrove M."/>
            <person name="Duncan E.J."/>
            <person name="Remnant E.J."/>
            <person name="Van Eeckhoven J."/>
            <person name="Graham B."/>
            <person name="Knapp R.A."/>
            <person name="Langford K.W."/>
            <person name="Kronenberg Z."/>
            <person name="Press M.O."/>
            <person name="Eacker S.M."/>
            <person name="Wilson-Rankin E.E."/>
            <person name="Purcell J."/>
            <person name="Lester P.J."/>
            <person name="Dearden P.K."/>
        </authorList>
    </citation>
    <scope>NUCLEOTIDE SEQUENCE</scope>
    <source>
        <strain evidence="8">Marl-1</strain>
    </source>
</reference>
<keyword evidence="1" id="KW-0479">Metal-binding</keyword>
<dbReference type="InterPro" id="IPR006612">
    <property type="entry name" value="THAP_Znf"/>
</dbReference>
<evidence type="ECO:0000256" key="6">
    <source>
        <dbReference type="SAM" id="MobiDB-lite"/>
    </source>
</evidence>
<dbReference type="SMART" id="SM00692">
    <property type="entry name" value="DM3"/>
    <property type="match status" value="1"/>
</dbReference>
<dbReference type="SUPFAM" id="SSF57716">
    <property type="entry name" value="Glucocorticoid receptor-like (DNA-binding domain)"/>
    <property type="match status" value="1"/>
</dbReference>
<gene>
    <name evidence="8" type="ORF">HZH66_006348</name>
</gene>
<dbReference type="AlphaFoldDB" id="A0A834K1M4"/>
<dbReference type="InterPro" id="IPR038441">
    <property type="entry name" value="THAP_Znf_sf"/>
</dbReference>
<dbReference type="InterPro" id="IPR052224">
    <property type="entry name" value="THAP_domain_protein"/>
</dbReference>
<evidence type="ECO:0000256" key="1">
    <source>
        <dbReference type="ARBA" id="ARBA00022723"/>
    </source>
</evidence>